<dbReference type="Pfam" id="PF02272">
    <property type="entry name" value="DHHA1"/>
    <property type="match status" value="1"/>
</dbReference>
<feature type="domain" description="DHHA1" evidence="2">
    <location>
        <begin position="259"/>
        <end position="345"/>
    </location>
</feature>
<dbReference type="PANTHER" id="PTHR47618:SF1">
    <property type="entry name" value="BIFUNCTIONAL OLIGORIBONUCLEASE AND PAP PHOSPHATASE NRNA"/>
    <property type="match status" value="1"/>
</dbReference>
<name>E6PWT2_9ZZZZ</name>
<evidence type="ECO:0000259" key="1">
    <source>
        <dbReference type="Pfam" id="PF01368"/>
    </source>
</evidence>
<comment type="caution">
    <text evidence="3">The sequence shown here is derived from an EMBL/GenBank/DDBJ whole genome shotgun (WGS) entry which is preliminary data.</text>
</comment>
<dbReference type="EMBL" id="CABN01000009">
    <property type="protein sequence ID" value="CBH99390.1"/>
    <property type="molecule type" value="Genomic_DNA"/>
</dbReference>
<sequence length="347" mass="37180">MAMFQTIRSIRDRGKSARRAGTESLLVPAAMRSILDFIAQGERFLVCSHSRPDGDAVGSMLAMGMLLDQLGKRADLVTADRIPPIYRTLPRADLIQTVIGVHGLYDAVILLECDGLERTRLIGLEAYTQINIDHHASGREYAHLNWIDRSACSVGELVYRMVLATGSTVTPEMATCLYTTLLTDTGGFCYGAIEASTFALASQLTAAGADPVSIARDIYFTAPLARMRLLGLALTTLRCEDGLAWLHVTHQDILSTAAAEEDCEGIVNYALSIEGVEAAAFLRELPEGRIRVSLRSKGPRARLNVAAIAGQLGGGGHENAAGCTLDGPLPAATEEILHALRSAMASE</sequence>
<dbReference type="InterPro" id="IPR001667">
    <property type="entry name" value="DDH_dom"/>
</dbReference>
<evidence type="ECO:0000259" key="2">
    <source>
        <dbReference type="Pfam" id="PF02272"/>
    </source>
</evidence>
<feature type="domain" description="DDH" evidence="1">
    <location>
        <begin position="44"/>
        <end position="179"/>
    </location>
</feature>
<reference evidence="3" key="1">
    <citation type="submission" date="2009-10" db="EMBL/GenBank/DDBJ databases">
        <title>Diversity of trophic interactions inside an arsenic-rich microbial ecosystem.</title>
        <authorList>
            <person name="Bertin P.N."/>
            <person name="Heinrich-Salmeron A."/>
            <person name="Pelletier E."/>
            <person name="Goulhen-Chollet F."/>
            <person name="Arsene-Ploetze F."/>
            <person name="Gallien S."/>
            <person name="Calteau A."/>
            <person name="Vallenet D."/>
            <person name="Casiot C."/>
            <person name="Chane-Woon-Ming B."/>
            <person name="Giloteaux L."/>
            <person name="Barakat M."/>
            <person name="Bonnefoy V."/>
            <person name="Bruneel O."/>
            <person name="Chandler M."/>
            <person name="Cleiss J."/>
            <person name="Duran R."/>
            <person name="Elbaz-Poulichet F."/>
            <person name="Fonknechten N."/>
            <person name="Lauga B."/>
            <person name="Mornico D."/>
            <person name="Ortet P."/>
            <person name="Schaeffer C."/>
            <person name="Siguier P."/>
            <person name="Alexander Thil Smith A."/>
            <person name="Van Dorsselaer A."/>
            <person name="Weissenbach J."/>
            <person name="Medigue C."/>
            <person name="Le Paslier D."/>
        </authorList>
    </citation>
    <scope>NUCLEOTIDE SEQUENCE</scope>
</reference>
<dbReference type="Pfam" id="PF01368">
    <property type="entry name" value="DHH"/>
    <property type="match status" value="1"/>
</dbReference>
<dbReference type="AlphaFoldDB" id="E6PWT2"/>
<dbReference type="InterPro" id="IPR003156">
    <property type="entry name" value="DHHA1_dom"/>
</dbReference>
<dbReference type="SUPFAM" id="SSF64182">
    <property type="entry name" value="DHH phosphoesterases"/>
    <property type="match status" value="1"/>
</dbReference>
<dbReference type="Gene3D" id="3.10.310.30">
    <property type="match status" value="1"/>
</dbReference>
<proteinExistence type="predicted"/>
<evidence type="ECO:0000313" key="3">
    <source>
        <dbReference type="EMBL" id="CBH99390.1"/>
    </source>
</evidence>
<dbReference type="Gene3D" id="3.90.1640.10">
    <property type="entry name" value="inorganic pyrophosphatase (n-terminal core)"/>
    <property type="match status" value="1"/>
</dbReference>
<dbReference type="InterPro" id="IPR038763">
    <property type="entry name" value="DHH_sf"/>
</dbReference>
<protein>
    <submittedName>
        <fullName evidence="3">Phosphoesterase, RecJ-like</fullName>
    </submittedName>
</protein>
<dbReference type="InterPro" id="IPR051319">
    <property type="entry name" value="Oligoribo/pAp-PDE_c-di-AMP_PDE"/>
</dbReference>
<dbReference type="GO" id="GO:0003676">
    <property type="term" value="F:nucleic acid binding"/>
    <property type="evidence" value="ECO:0007669"/>
    <property type="project" value="InterPro"/>
</dbReference>
<dbReference type="PANTHER" id="PTHR47618">
    <property type="entry name" value="BIFUNCTIONAL OLIGORIBONUCLEASE AND PAP PHOSPHATASE NRNA"/>
    <property type="match status" value="1"/>
</dbReference>
<organism evidence="3">
    <name type="scientific">mine drainage metagenome</name>
    <dbReference type="NCBI Taxonomy" id="410659"/>
    <lineage>
        <taxon>unclassified sequences</taxon>
        <taxon>metagenomes</taxon>
        <taxon>ecological metagenomes</taxon>
    </lineage>
</organism>
<accession>E6PWT2</accession>
<gene>
    <name evidence="3" type="ORF">CARN3_0304</name>
</gene>